<protein>
    <submittedName>
        <fullName evidence="2">Uncharacterized protein</fullName>
    </submittedName>
</protein>
<keyword evidence="3" id="KW-1185">Reference proteome</keyword>
<dbReference type="EMBL" id="CP069370">
    <property type="protein sequence ID" value="QYZ69771.1"/>
    <property type="molecule type" value="Genomic_DNA"/>
</dbReference>
<feature type="compositionally biased region" description="Basic and acidic residues" evidence="1">
    <location>
        <begin position="93"/>
        <end position="110"/>
    </location>
</feature>
<feature type="region of interest" description="Disordered" evidence="1">
    <location>
        <begin position="80"/>
        <end position="153"/>
    </location>
</feature>
<dbReference type="RefSeq" id="WP_220661987.1">
    <property type="nucleotide sequence ID" value="NZ_CP069370.1"/>
</dbReference>
<proteinExistence type="predicted"/>
<dbReference type="AlphaFoldDB" id="A0A8G0ZVR0"/>
<reference evidence="2" key="1">
    <citation type="submission" date="2021-02" db="EMBL/GenBank/DDBJ databases">
        <title>Rhodobacter shimadae sp. nov., an aerobic anoxygenic phototrophic bacterium isolated from a hot spring.</title>
        <authorList>
            <person name="Muramatsu S."/>
            <person name="Haruta S."/>
            <person name="Hirose S."/>
            <person name="Hanada S."/>
        </authorList>
    </citation>
    <scope>NUCLEOTIDE SEQUENCE</scope>
    <source>
        <strain evidence="2">N10</strain>
    </source>
</reference>
<evidence type="ECO:0000313" key="3">
    <source>
        <dbReference type="Proteomes" id="UP000826300"/>
    </source>
</evidence>
<dbReference type="KEGG" id="nsm:JO391_19070"/>
<evidence type="ECO:0000256" key="1">
    <source>
        <dbReference type="SAM" id="MobiDB-lite"/>
    </source>
</evidence>
<name>A0A8G0ZVR0_9RHOB</name>
<accession>A0A8G0ZVR0</accession>
<organism evidence="2 3">
    <name type="scientific">Neotabrizicola shimadae</name>
    <dbReference type="NCBI Taxonomy" id="2807096"/>
    <lineage>
        <taxon>Bacteria</taxon>
        <taxon>Pseudomonadati</taxon>
        <taxon>Pseudomonadota</taxon>
        <taxon>Alphaproteobacteria</taxon>
        <taxon>Rhodobacterales</taxon>
        <taxon>Paracoccaceae</taxon>
        <taxon>Neotabrizicola</taxon>
    </lineage>
</organism>
<dbReference type="Proteomes" id="UP000826300">
    <property type="component" value="Chromosome"/>
</dbReference>
<sequence>MSRDPHVLFASPTLAETAYVTCRDVSRQIPVEGYGPARRVLAGIVAVALAIGAALPVRAATDDLATGLAALGALALIAGETEGNPPPRVAPPPEREVRFRQDPGPRDACRYEMGPPHENAWGHRAKHGCAPAPGHRDGHPVRHGKGHGKGHGH</sequence>
<gene>
    <name evidence="2" type="ORF">JO391_19070</name>
</gene>
<feature type="compositionally biased region" description="Basic residues" evidence="1">
    <location>
        <begin position="141"/>
        <end position="153"/>
    </location>
</feature>
<evidence type="ECO:0000313" key="2">
    <source>
        <dbReference type="EMBL" id="QYZ69771.1"/>
    </source>
</evidence>